<protein>
    <submittedName>
        <fullName evidence="2">Uncharacterized protein</fullName>
    </submittedName>
</protein>
<dbReference type="GeneID" id="54348844"/>
<dbReference type="AlphaFoldDB" id="A0A6A5RYA5"/>
<name>A0A6A5RYA5_9PLEO</name>
<dbReference type="EMBL" id="ML978959">
    <property type="protein sequence ID" value="KAF1932008.1"/>
    <property type="molecule type" value="Genomic_DNA"/>
</dbReference>
<dbReference type="Proteomes" id="UP000800082">
    <property type="component" value="Unassembled WGS sequence"/>
</dbReference>
<dbReference type="RefSeq" id="XP_033452256.1">
    <property type="nucleotide sequence ID" value="XM_033591176.1"/>
</dbReference>
<accession>A0A6A5RYA5</accession>
<evidence type="ECO:0000256" key="1">
    <source>
        <dbReference type="SAM" id="MobiDB-lite"/>
    </source>
</evidence>
<proteinExistence type="predicted"/>
<evidence type="ECO:0000313" key="3">
    <source>
        <dbReference type="Proteomes" id="UP000800082"/>
    </source>
</evidence>
<dbReference type="OrthoDB" id="10520772at2759"/>
<gene>
    <name evidence="2" type="ORF">M421DRAFT_416736</name>
</gene>
<reference evidence="2" key="1">
    <citation type="journal article" date="2020" name="Stud. Mycol.">
        <title>101 Dothideomycetes genomes: a test case for predicting lifestyles and emergence of pathogens.</title>
        <authorList>
            <person name="Haridas S."/>
            <person name="Albert R."/>
            <person name="Binder M."/>
            <person name="Bloem J."/>
            <person name="Labutti K."/>
            <person name="Salamov A."/>
            <person name="Andreopoulos B."/>
            <person name="Baker S."/>
            <person name="Barry K."/>
            <person name="Bills G."/>
            <person name="Bluhm B."/>
            <person name="Cannon C."/>
            <person name="Castanera R."/>
            <person name="Culley D."/>
            <person name="Daum C."/>
            <person name="Ezra D."/>
            <person name="Gonzalez J."/>
            <person name="Henrissat B."/>
            <person name="Kuo A."/>
            <person name="Liang C."/>
            <person name="Lipzen A."/>
            <person name="Lutzoni F."/>
            <person name="Magnuson J."/>
            <person name="Mondo S."/>
            <person name="Nolan M."/>
            <person name="Ohm R."/>
            <person name="Pangilinan J."/>
            <person name="Park H.-J."/>
            <person name="Ramirez L."/>
            <person name="Alfaro M."/>
            <person name="Sun H."/>
            <person name="Tritt A."/>
            <person name="Yoshinaga Y."/>
            <person name="Zwiers L.-H."/>
            <person name="Turgeon B."/>
            <person name="Goodwin S."/>
            <person name="Spatafora J."/>
            <person name="Crous P."/>
            <person name="Grigoriev I."/>
        </authorList>
    </citation>
    <scope>NUCLEOTIDE SEQUENCE</scope>
    <source>
        <strain evidence="2">CBS 183.55</strain>
    </source>
</reference>
<sequence>MEVYSLITSSATIVLIAGLSFQYTLQWTESYNKAGEEMLTLIHEAQNTRSALNPIELYANAGYATDNEKELLLKILARVRSLNVKLHDEMSSQLQDKHLSTLSRLTWFLRRPRLRQIAANIATQKDTLLALQVSMLARKIEQYEPEDEMGGIQLPRRSMDGFLEDSGV</sequence>
<evidence type="ECO:0000313" key="2">
    <source>
        <dbReference type="EMBL" id="KAF1932008.1"/>
    </source>
</evidence>
<keyword evidence="3" id="KW-1185">Reference proteome</keyword>
<feature type="region of interest" description="Disordered" evidence="1">
    <location>
        <begin position="147"/>
        <end position="168"/>
    </location>
</feature>
<organism evidence="2 3">
    <name type="scientific">Didymella exigua CBS 183.55</name>
    <dbReference type="NCBI Taxonomy" id="1150837"/>
    <lineage>
        <taxon>Eukaryota</taxon>
        <taxon>Fungi</taxon>
        <taxon>Dikarya</taxon>
        <taxon>Ascomycota</taxon>
        <taxon>Pezizomycotina</taxon>
        <taxon>Dothideomycetes</taxon>
        <taxon>Pleosporomycetidae</taxon>
        <taxon>Pleosporales</taxon>
        <taxon>Pleosporineae</taxon>
        <taxon>Didymellaceae</taxon>
        <taxon>Didymella</taxon>
    </lineage>
</organism>